<organism evidence="2 3">
    <name type="scientific">Wickerhamomyces anomalus (strain ATCC 58044 / CBS 1984 / NCYC 433 / NRRL Y-366-8)</name>
    <name type="common">Yeast</name>
    <name type="synonym">Hansenula anomala</name>
    <dbReference type="NCBI Taxonomy" id="683960"/>
    <lineage>
        <taxon>Eukaryota</taxon>
        <taxon>Fungi</taxon>
        <taxon>Dikarya</taxon>
        <taxon>Ascomycota</taxon>
        <taxon>Saccharomycotina</taxon>
        <taxon>Saccharomycetes</taxon>
        <taxon>Phaffomycetales</taxon>
        <taxon>Wickerhamomycetaceae</taxon>
        <taxon>Wickerhamomyces</taxon>
    </lineage>
</organism>
<dbReference type="AlphaFoldDB" id="A0A1E3P346"/>
<dbReference type="GeneID" id="30200625"/>
<evidence type="ECO:0000256" key="1">
    <source>
        <dbReference type="SAM" id="SignalP"/>
    </source>
</evidence>
<protein>
    <submittedName>
        <fullName evidence="2">Uncharacterized protein</fullName>
    </submittedName>
</protein>
<accession>A0A1E3P346</accession>
<keyword evidence="3" id="KW-1185">Reference proteome</keyword>
<evidence type="ECO:0000313" key="3">
    <source>
        <dbReference type="Proteomes" id="UP000094112"/>
    </source>
</evidence>
<reference evidence="2 3" key="1">
    <citation type="journal article" date="2016" name="Proc. Natl. Acad. Sci. U.S.A.">
        <title>Comparative genomics of biotechnologically important yeasts.</title>
        <authorList>
            <person name="Riley R."/>
            <person name="Haridas S."/>
            <person name="Wolfe K.H."/>
            <person name="Lopes M.R."/>
            <person name="Hittinger C.T."/>
            <person name="Goeker M."/>
            <person name="Salamov A.A."/>
            <person name="Wisecaver J.H."/>
            <person name="Long T.M."/>
            <person name="Calvey C.H."/>
            <person name="Aerts A.L."/>
            <person name="Barry K.W."/>
            <person name="Choi C."/>
            <person name="Clum A."/>
            <person name="Coughlan A.Y."/>
            <person name="Deshpande S."/>
            <person name="Douglass A.P."/>
            <person name="Hanson S.J."/>
            <person name="Klenk H.-P."/>
            <person name="LaButti K.M."/>
            <person name="Lapidus A."/>
            <person name="Lindquist E.A."/>
            <person name="Lipzen A.M."/>
            <person name="Meier-Kolthoff J.P."/>
            <person name="Ohm R.A."/>
            <person name="Otillar R.P."/>
            <person name="Pangilinan J.L."/>
            <person name="Peng Y."/>
            <person name="Rokas A."/>
            <person name="Rosa C.A."/>
            <person name="Scheuner C."/>
            <person name="Sibirny A.A."/>
            <person name="Slot J.C."/>
            <person name="Stielow J.B."/>
            <person name="Sun H."/>
            <person name="Kurtzman C.P."/>
            <person name="Blackwell M."/>
            <person name="Grigoriev I.V."/>
            <person name="Jeffries T.W."/>
        </authorList>
    </citation>
    <scope>NUCLEOTIDE SEQUENCE [LARGE SCALE GENOMIC DNA]</scope>
    <source>
        <strain evidence="3">ATCC 58044 / CBS 1984 / NCYC 433 / NRRL Y-366-8</strain>
    </source>
</reference>
<dbReference type="EMBL" id="KV454210">
    <property type="protein sequence ID" value="ODQ59899.1"/>
    <property type="molecule type" value="Genomic_DNA"/>
</dbReference>
<keyword evidence="1" id="KW-0732">Signal</keyword>
<feature type="chain" id="PRO_5009133657" evidence="1">
    <location>
        <begin position="19"/>
        <end position="80"/>
    </location>
</feature>
<gene>
    <name evidence="2" type="ORF">WICANDRAFT_62480</name>
</gene>
<feature type="signal peptide" evidence="1">
    <location>
        <begin position="1"/>
        <end position="18"/>
    </location>
</feature>
<evidence type="ECO:0000313" key="2">
    <source>
        <dbReference type="EMBL" id="ODQ59899.1"/>
    </source>
</evidence>
<proteinExistence type="predicted"/>
<dbReference type="RefSeq" id="XP_019039106.1">
    <property type="nucleotide sequence ID" value="XM_019183379.1"/>
</dbReference>
<name>A0A1E3P346_WICAA</name>
<sequence length="80" mass="8919">MKFSSVLAFTFSLGVTLAAGPINIYVTKYNTIEVVETATTTVTQNSSQLLEFGIQMNKLEFESPIIDCLQHLVRYWIAAT</sequence>
<dbReference type="Proteomes" id="UP000094112">
    <property type="component" value="Unassembled WGS sequence"/>
</dbReference>